<evidence type="ECO:0000256" key="1">
    <source>
        <dbReference type="ARBA" id="ARBA00023180"/>
    </source>
</evidence>
<evidence type="ECO:0000259" key="4">
    <source>
        <dbReference type="Pfam" id="PF00135"/>
    </source>
</evidence>
<evidence type="ECO:0000256" key="2">
    <source>
        <dbReference type="SAM" id="MobiDB-lite"/>
    </source>
</evidence>
<feature type="compositionally biased region" description="Low complexity" evidence="2">
    <location>
        <begin position="103"/>
        <end position="112"/>
    </location>
</feature>
<dbReference type="Proteomes" id="UP000002358">
    <property type="component" value="Chromosome 3"/>
</dbReference>
<dbReference type="SMR" id="A0A7M7G691"/>
<dbReference type="Pfam" id="PF00135">
    <property type="entry name" value="COesterase"/>
    <property type="match status" value="1"/>
</dbReference>
<keyword evidence="6" id="KW-1185">Reference proteome</keyword>
<dbReference type="OrthoDB" id="408631at2759"/>
<keyword evidence="3" id="KW-0472">Membrane</keyword>
<dbReference type="Gene3D" id="3.40.50.1820">
    <property type="entry name" value="alpha/beta hydrolase"/>
    <property type="match status" value="1"/>
</dbReference>
<reference evidence="5" key="1">
    <citation type="submission" date="2021-01" db="UniProtKB">
        <authorList>
            <consortium name="EnsemblMetazoa"/>
        </authorList>
    </citation>
    <scope>IDENTIFICATION</scope>
</reference>
<keyword evidence="3" id="KW-0812">Transmembrane</keyword>
<dbReference type="InterPro" id="IPR050309">
    <property type="entry name" value="Type-B_Carboxylest/Lipase"/>
</dbReference>
<dbReference type="InterPro" id="IPR002018">
    <property type="entry name" value="CarbesteraseB"/>
</dbReference>
<feature type="region of interest" description="Disordered" evidence="2">
    <location>
        <begin position="144"/>
        <end position="183"/>
    </location>
</feature>
<dbReference type="PANTHER" id="PTHR11559">
    <property type="entry name" value="CARBOXYLESTERASE"/>
    <property type="match status" value="1"/>
</dbReference>
<protein>
    <recommendedName>
        <fullName evidence="4">Carboxylesterase type B domain-containing protein</fullName>
    </recommendedName>
</protein>
<dbReference type="AlphaFoldDB" id="A0A7M7G691"/>
<gene>
    <name evidence="5" type="primary">100121165</name>
</gene>
<feature type="domain" description="Carboxylesterase type B" evidence="4">
    <location>
        <begin position="254"/>
        <end position="691"/>
    </location>
</feature>
<dbReference type="SUPFAM" id="SSF53474">
    <property type="entry name" value="alpha/beta-Hydrolases"/>
    <property type="match status" value="1"/>
</dbReference>
<feature type="transmembrane region" description="Helical" evidence="3">
    <location>
        <begin position="215"/>
        <end position="238"/>
    </location>
</feature>
<sequence length="736" mass="81074">MSQTDQTKQEQKPQEQEQQDKSLDKKEIAEEEREKMLNAENTKHTGAAPQAELEAEEQKPKRKIPIGGIKMPGFCRSKSKEPCKEEDTKPIETGDAETKESGDAAANDKAAAAGGGTPTKEAKEGRKGILDAIRLPLSSVFSRKKKESDAELGPTGAGLASSETLDDAAQEKNNAAAAVGEDGMETVRLDAEAADGPPTKPHPFILCLSAARRNLIVTGVTLLFLLTLIIIICVACVGPRRVVPQPIKDGKVQTQTSCGLVEGLVEEDAYVFRGIPYAVPPVNERRWQPSEQLRKIEHCWNGTYHAHNGSQVCLQRNPLNPSQSFNGSEDCLYLDVYTPQVMYERPLPVVVLIGADTLSGPSPGIMIPSGKLARVREVVYVRPNFRLDVFGFLAVEPLSRASHPMTSGNYGLSDLITALQWVQLNIEHFGGDKNLVTIWGHRAGGTLVTSLLGARKANGLFARAWVSSSSGMYPFEDRHDSEKKNEVFLKNINCNDAACLKSKNADDIMKAVPSSWYTPNDAGLPDVKETDIKKHSWLVKDDIIVQQNPHTIFAQNKLPVKVMMGTTAQSGHLPSIFSYNKTEDPQQIRKVISDSVIGSNKELVDKALAYYNTTVKGLHTMISDIRVVCPLQILANSNADVYFYVSTFPRNVVADVDSDAAAILGFFRAKTPEQKRHLQAIQQLFNHFVWHGEVKEEVRGSNRFFIIDQDVLPATNYDHCDQWISANLVPQNGRVD</sequence>
<organism evidence="5 6">
    <name type="scientific">Nasonia vitripennis</name>
    <name type="common">Parasitic wasp</name>
    <dbReference type="NCBI Taxonomy" id="7425"/>
    <lineage>
        <taxon>Eukaryota</taxon>
        <taxon>Metazoa</taxon>
        <taxon>Ecdysozoa</taxon>
        <taxon>Arthropoda</taxon>
        <taxon>Hexapoda</taxon>
        <taxon>Insecta</taxon>
        <taxon>Pterygota</taxon>
        <taxon>Neoptera</taxon>
        <taxon>Endopterygota</taxon>
        <taxon>Hymenoptera</taxon>
        <taxon>Apocrita</taxon>
        <taxon>Proctotrupomorpha</taxon>
        <taxon>Chalcidoidea</taxon>
        <taxon>Pteromalidae</taxon>
        <taxon>Pteromalinae</taxon>
        <taxon>Nasonia</taxon>
    </lineage>
</organism>
<accession>A0A7M7G691</accession>
<dbReference type="InterPro" id="IPR019819">
    <property type="entry name" value="Carboxylesterase_B_CS"/>
</dbReference>
<dbReference type="KEGG" id="nvi:100121165"/>
<dbReference type="OMA" id="LYQHPSE"/>
<proteinExistence type="predicted"/>
<dbReference type="ESTHER" id="nasvi-k7iz24">
    <property type="family name" value="Neurotactin"/>
</dbReference>
<dbReference type="EnsemblMetazoa" id="XM_001604703">
    <property type="protein sequence ID" value="XP_001604753"/>
    <property type="gene ID" value="LOC100121165"/>
</dbReference>
<dbReference type="InParanoid" id="A0A7M7G691"/>
<keyword evidence="1" id="KW-0325">Glycoprotein</keyword>
<name>A0A7M7G691_NASVI</name>
<dbReference type="PROSITE" id="PS00941">
    <property type="entry name" value="CARBOXYLESTERASE_B_2"/>
    <property type="match status" value="1"/>
</dbReference>
<feature type="compositionally biased region" description="Basic and acidic residues" evidence="2">
    <location>
        <begin position="7"/>
        <end position="43"/>
    </location>
</feature>
<evidence type="ECO:0000256" key="3">
    <source>
        <dbReference type="SAM" id="Phobius"/>
    </source>
</evidence>
<feature type="region of interest" description="Disordered" evidence="2">
    <location>
        <begin position="1"/>
        <end position="127"/>
    </location>
</feature>
<dbReference type="FunCoup" id="A0A7M7G691">
    <property type="interactions" value="70"/>
</dbReference>
<feature type="compositionally biased region" description="Basic and acidic residues" evidence="2">
    <location>
        <begin position="78"/>
        <end position="102"/>
    </location>
</feature>
<keyword evidence="3" id="KW-1133">Transmembrane helix</keyword>
<evidence type="ECO:0000313" key="6">
    <source>
        <dbReference type="Proteomes" id="UP000002358"/>
    </source>
</evidence>
<dbReference type="InterPro" id="IPR029058">
    <property type="entry name" value="AB_hydrolase_fold"/>
</dbReference>
<evidence type="ECO:0000313" key="5">
    <source>
        <dbReference type="EnsemblMetazoa" id="XP_001604753"/>
    </source>
</evidence>